<dbReference type="Proteomes" id="UP001372338">
    <property type="component" value="Unassembled WGS sequence"/>
</dbReference>
<comment type="function">
    <text evidence="2">Binds amino acids.</text>
</comment>
<dbReference type="CDD" id="cd04925">
    <property type="entry name" value="ACT_ACR_2"/>
    <property type="match status" value="1"/>
</dbReference>
<sequence length="445" mass="50114">MDDEYAKLIRRMNPPRVVIDNNASENATVIQVDSVNKHGILLDVVQVLSDMNLVITKAYISSDGVWFMDVFNVIDRNGNKIRDKEVIDYIQRRLENNPGFAPSMRESVGVVPSEEHTSIELTGIDRPGLLSEVCAVLTDLHCNVVNAEIWTHNARAAAVVHVTDDFSGCAIKDPSRLCTIRDLLCNVLRGSSDPKTARTTLSPPGVTNRDRRLHQIMFADRDYEKRAERAGQRVSDGDTSSFPHVTVVDCIERDYTVVTMRAKDRPKLLFDIVCTLTDMEYVVFHGVVQTIRTEAFQEFYIRHVDGFPISSEAERERLIQCLEAAIERRASEGMELELSTQDRVGLLTDITRIFRENSLCIKRAEISTEGGKAKDTFYVTDVTGNPVDPKIIDSIRRQIGDTALQVKHNSSLPPKASRSTTIGFLFGNLFKARSFQNFKLIRSYS</sequence>
<dbReference type="InterPro" id="IPR040217">
    <property type="entry name" value="ACR1-12"/>
</dbReference>
<dbReference type="InterPro" id="IPR045865">
    <property type="entry name" value="ACT-like_dom_sf"/>
</dbReference>
<dbReference type="Pfam" id="PF01842">
    <property type="entry name" value="ACT"/>
    <property type="match status" value="2"/>
</dbReference>
<dbReference type="Pfam" id="PF24931">
    <property type="entry name" value="ACT_ACR9_3rd"/>
    <property type="match status" value="1"/>
</dbReference>
<dbReference type="InterPro" id="IPR002912">
    <property type="entry name" value="ACT_dom"/>
</dbReference>
<dbReference type="PANTHER" id="PTHR31096:SF55">
    <property type="entry name" value="ACT DOMAIN-CONTAINING PROTEIN ACR6"/>
    <property type="match status" value="1"/>
</dbReference>
<proteinExistence type="predicted"/>
<comment type="caution">
    <text evidence="4">The sequence shown here is derived from an EMBL/GenBank/DDBJ whole genome shotgun (WGS) entry which is preliminary data.</text>
</comment>
<organism evidence="4 5">
    <name type="scientific">Crotalaria pallida</name>
    <name type="common">Smooth rattlebox</name>
    <name type="synonym">Crotalaria striata</name>
    <dbReference type="NCBI Taxonomy" id="3830"/>
    <lineage>
        <taxon>Eukaryota</taxon>
        <taxon>Viridiplantae</taxon>
        <taxon>Streptophyta</taxon>
        <taxon>Embryophyta</taxon>
        <taxon>Tracheophyta</taxon>
        <taxon>Spermatophyta</taxon>
        <taxon>Magnoliopsida</taxon>
        <taxon>eudicotyledons</taxon>
        <taxon>Gunneridae</taxon>
        <taxon>Pentapetalae</taxon>
        <taxon>rosids</taxon>
        <taxon>fabids</taxon>
        <taxon>Fabales</taxon>
        <taxon>Fabaceae</taxon>
        <taxon>Papilionoideae</taxon>
        <taxon>50 kb inversion clade</taxon>
        <taxon>genistoids sensu lato</taxon>
        <taxon>core genistoids</taxon>
        <taxon>Crotalarieae</taxon>
        <taxon>Crotalaria</taxon>
    </lineage>
</organism>
<dbReference type="SUPFAM" id="SSF55021">
    <property type="entry name" value="ACT-like"/>
    <property type="match status" value="3"/>
</dbReference>
<feature type="domain" description="ACT" evidence="3">
    <location>
        <begin position="29"/>
        <end position="113"/>
    </location>
</feature>
<evidence type="ECO:0000256" key="2">
    <source>
        <dbReference type="RuleBase" id="RU369043"/>
    </source>
</evidence>
<keyword evidence="5" id="KW-1185">Reference proteome</keyword>
<dbReference type="CDD" id="cd04897">
    <property type="entry name" value="ACT_ACR_3"/>
    <property type="match status" value="1"/>
</dbReference>
<evidence type="ECO:0000313" key="5">
    <source>
        <dbReference type="Proteomes" id="UP001372338"/>
    </source>
</evidence>
<evidence type="ECO:0000256" key="1">
    <source>
        <dbReference type="ARBA" id="ARBA00022737"/>
    </source>
</evidence>
<dbReference type="GO" id="GO:0016597">
    <property type="term" value="F:amino acid binding"/>
    <property type="evidence" value="ECO:0007669"/>
    <property type="project" value="UniProtKB-UniRule"/>
</dbReference>
<dbReference type="AlphaFoldDB" id="A0AAN9P9J1"/>
<dbReference type="PANTHER" id="PTHR31096">
    <property type="entry name" value="ACT DOMAIN-CONTAINING PROTEIN ACR4-RELATED"/>
    <property type="match status" value="1"/>
</dbReference>
<dbReference type="Gene3D" id="3.30.70.260">
    <property type="match status" value="1"/>
</dbReference>
<feature type="domain" description="ACT" evidence="3">
    <location>
        <begin position="118"/>
        <end position="204"/>
    </location>
</feature>
<protein>
    <recommendedName>
        <fullName evidence="2">ACT domain-containing protein ACR</fullName>
    </recommendedName>
    <alternativeName>
        <fullName evidence="2">Protein ACT DOMAIN REPEATS</fullName>
    </alternativeName>
</protein>
<feature type="domain" description="ACT" evidence="3">
    <location>
        <begin position="335"/>
        <end position="414"/>
    </location>
</feature>
<dbReference type="PROSITE" id="PS51671">
    <property type="entry name" value="ACT"/>
    <property type="match status" value="3"/>
</dbReference>
<keyword evidence="1 2" id="KW-0677">Repeat</keyword>
<gene>
    <name evidence="4" type="ORF">RIF29_05009</name>
</gene>
<dbReference type="EMBL" id="JAYWIO010000001">
    <property type="protein sequence ID" value="KAK7290523.1"/>
    <property type="molecule type" value="Genomic_DNA"/>
</dbReference>
<evidence type="ECO:0000313" key="4">
    <source>
        <dbReference type="EMBL" id="KAK7290523.1"/>
    </source>
</evidence>
<reference evidence="4 5" key="1">
    <citation type="submission" date="2024-01" db="EMBL/GenBank/DDBJ databases">
        <title>The genomes of 5 underutilized Papilionoideae crops provide insights into root nodulation and disease resistanc.</title>
        <authorList>
            <person name="Yuan L."/>
        </authorList>
    </citation>
    <scope>NUCLEOTIDE SEQUENCE [LARGE SCALE GENOMIC DNA]</scope>
    <source>
        <strain evidence="4">ZHUSHIDOU_FW_LH</strain>
        <tissue evidence="4">Leaf</tissue>
    </source>
</reference>
<name>A0AAN9P9J1_CROPI</name>
<evidence type="ECO:0000259" key="3">
    <source>
        <dbReference type="PROSITE" id="PS51671"/>
    </source>
</evidence>
<accession>A0AAN9P9J1</accession>